<dbReference type="InterPro" id="IPR011029">
    <property type="entry name" value="DEATH-like_dom_sf"/>
</dbReference>
<dbReference type="GO" id="GO:0042981">
    <property type="term" value="P:regulation of apoptotic process"/>
    <property type="evidence" value="ECO:0007669"/>
    <property type="project" value="InterPro"/>
</dbReference>
<keyword evidence="3" id="KW-1185">Reference proteome</keyword>
<dbReference type="InterPro" id="IPR001315">
    <property type="entry name" value="CARD"/>
</dbReference>
<dbReference type="Pfam" id="PF00619">
    <property type="entry name" value="CARD"/>
    <property type="match status" value="1"/>
</dbReference>
<name>A0A8W8MH77_MAGGI</name>
<dbReference type="EnsemblMetazoa" id="G341.2">
    <property type="protein sequence ID" value="G341.2:cds"/>
    <property type="gene ID" value="G341"/>
</dbReference>
<reference evidence="2" key="1">
    <citation type="submission" date="2022-08" db="UniProtKB">
        <authorList>
            <consortium name="EnsemblMetazoa"/>
        </authorList>
    </citation>
    <scope>IDENTIFICATION</scope>
    <source>
        <strain evidence="2">05x7-T-G4-1.051#20</strain>
    </source>
</reference>
<dbReference type="GO" id="GO:0070513">
    <property type="term" value="F:death domain binding"/>
    <property type="evidence" value="ECO:0007669"/>
    <property type="project" value="InterPro"/>
</dbReference>
<dbReference type="AlphaFoldDB" id="A0A8W8MH77"/>
<dbReference type="GO" id="GO:0002020">
    <property type="term" value="F:protease binding"/>
    <property type="evidence" value="ECO:0007669"/>
    <property type="project" value="InterPro"/>
</dbReference>
<dbReference type="CDD" id="cd01671">
    <property type="entry name" value="CARD"/>
    <property type="match status" value="1"/>
</dbReference>
<dbReference type="Gene3D" id="1.10.533.10">
    <property type="entry name" value="Death Domain, Fas"/>
    <property type="match status" value="1"/>
</dbReference>
<dbReference type="PROSITE" id="PS50209">
    <property type="entry name" value="CARD"/>
    <property type="match status" value="1"/>
</dbReference>
<evidence type="ECO:0000313" key="3">
    <source>
        <dbReference type="Proteomes" id="UP000005408"/>
    </source>
</evidence>
<dbReference type="EnsemblMetazoa" id="G341.1">
    <property type="protein sequence ID" value="G341.1:cds"/>
    <property type="gene ID" value="G341"/>
</dbReference>
<dbReference type="Proteomes" id="UP000005408">
    <property type="component" value="Unassembled WGS sequence"/>
</dbReference>
<accession>A0A8W8MH77</accession>
<organism evidence="2 3">
    <name type="scientific">Magallana gigas</name>
    <name type="common">Pacific oyster</name>
    <name type="synonym">Crassostrea gigas</name>
    <dbReference type="NCBI Taxonomy" id="29159"/>
    <lineage>
        <taxon>Eukaryota</taxon>
        <taxon>Metazoa</taxon>
        <taxon>Spiralia</taxon>
        <taxon>Lophotrochozoa</taxon>
        <taxon>Mollusca</taxon>
        <taxon>Bivalvia</taxon>
        <taxon>Autobranchia</taxon>
        <taxon>Pteriomorphia</taxon>
        <taxon>Ostreida</taxon>
        <taxon>Ostreoidea</taxon>
        <taxon>Ostreidae</taxon>
        <taxon>Magallana</taxon>
    </lineage>
</organism>
<dbReference type="SUPFAM" id="SSF47986">
    <property type="entry name" value="DEATH domain"/>
    <property type="match status" value="1"/>
</dbReference>
<dbReference type="PANTHER" id="PTHR15034">
    <property type="entry name" value="DEATH DOMAIN-CONTAINING PROTEIN CRADD"/>
    <property type="match status" value="1"/>
</dbReference>
<dbReference type="EnsemblMetazoa" id="G341.3">
    <property type="protein sequence ID" value="G341.3:cds"/>
    <property type="gene ID" value="G341"/>
</dbReference>
<proteinExistence type="predicted"/>
<feature type="domain" description="CARD" evidence="1">
    <location>
        <begin position="126"/>
        <end position="203"/>
    </location>
</feature>
<sequence length="410" mass="46960">MATLQKADSGYAEEFGDLLGDLKSMLTNFQNTFLTEIKATNDKLDDLTERVSRIEMKLYGEDNQTLTPGVDRTLLRGRGPVNMLSGRTRPKIKRLPAVDLSDDIDTSSSDGSFRMKLDVNDLPDACASLYKDVLIQEHETILKDIDLSDTDILDRLISEEAITASDAEDIRRGGGRREKARSLLLMLEQRGHGSFVSFMEALEPDYRHIHTTLKRSLSIMYKEKKHGRLKCIVCKIIENVPPREVIDKCYTQKVIPTKVMRDINQCGDPKKGWEQLRPHIKNEEAINVLADSLLPKFKGLREEFDKFSELKKFSCFCKRLSIKRKIEESKRQDPIPQSPIEHSEAQDLFDLDKGVIDNDMDMEVTSEENTNSVVPAMEPVCRFKETGFRDKFNRQAIRKKDMKERAIPET</sequence>
<dbReference type="InterPro" id="IPR037939">
    <property type="entry name" value="CRADD"/>
</dbReference>
<evidence type="ECO:0000259" key="1">
    <source>
        <dbReference type="PROSITE" id="PS50209"/>
    </source>
</evidence>
<evidence type="ECO:0000313" key="2">
    <source>
        <dbReference type="EnsemblMetazoa" id="G341.1:cds"/>
    </source>
</evidence>
<protein>
    <recommendedName>
        <fullName evidence="1">CARD domain-containing protein</fullName>
    </recommendedName>
</protein>
<dbReference type="PANTHER" id="PTHR15034:SF5">
    <property type="entry name" value="DEATH DOMAIN-CONTAINING PROTEIN CRADD"/>
    <property type="match status" value="1"/>
</dbReference>